<dbReference type="EMBL" id="KQ977532">
    <property type="protein sequence ID" value="KYN02113.1"/>
    <property type="molecule type" value="Genomic_DNA"/>
</dbReference>
<proteinExistence type="predicted"/>
<sequence>MSRRGPVLETRREDFANDKGSLDKEASWSRTRKAFLVRVVRKSTSRVRREITELANERTGDSTANTWTDRESFLRERRPLRPSRRFFTAGFMEDGLLLSAVYLRLTWLIQQRETLFRKKEKERRRLWYIDYGNRACSCFFKSRKIPRIYVDSADHEAKPIRETVEYRRRGLTRYHELLWTQRCLLNIQRDFLKHNANVKKGFINSLTFSLEFFRFSWNFTQQFVLANTNCMIFSARPILSRTLPSSLSFVSSCLKHSVATPDPVLSNGLQLVKANVQAMVNGAKAFLLNFKCCRTHESIRHANSYDHCDEKRLVMRNNAKERLMAAGYARGHKRQGSPTSYVTLNTSTGQGGASEITSGSLESLTSRLLNIPIYEVFVSFPLAITYPCLFLGRKKRFASCSNES</sequence>
<accession>A0A195CN27</accession>
<organism evidence="1 2">
    <name type="scientific">Cyphomyrmex costatus</name>
    <dbReference type="NCBI Taxonomy" id="456900"/>
    <lineage>
        <taxon>Eukaryota</taxon>
        <taxon>Metazoa</taxon>
        <taxon>Ecdysozoa</taxon>
        <taxon>Arthropoda</taxon>
        <taxon>Hexapoda</taxon>
        <taxon>Insecta</taxon>
        <taxon>Pterygota</taxon>
        <taxon>Neoptera</taxon>
        <taxon>Endopterygota</taxon>
        <taxon>Hymenoptera</taxon>
        <taxon>Apocrita</taxon>
        <taxon>Aculeata</taxon>
        <taxon>Formicoidea</taxon>
        <taxon>Formicidae</taxon>
        <taxon>Myrmicinae</taxon>
        <taxon>Cyphomyrmex</taxon>
    </lineage>
</organism>
<dbReference type="Proteomes" id="UP000078542">
    <property type="component" value="Unassembled WGS sequence"/>
</dbReference>
<reference evidence="1 2" key="1">
    <citation type="submission" date="2016-03" db="EMBL/GenBank/DDBJ databases">
        <title>Cyphomyrmex costatus WGS genome.</title>
        <authorList>
            <person name="Nygaard S."/>
            <person name="Hu H."/>
            <person name="Boomsma J."/>
            <person name="Zhang G."/>
        </authorList>
    </citation>
    <scope>NUCLEOTIDE SEQUENCE [LARGE SCALE GENOMIC DNA]</scope>
    <source>
        <strain evidence="1">MS0001</strain>
        <tissue evidence="1">Whole body</tissue>
    </source>
</reference>
<evidence type="ECO:0000313" key="2">
    <source>
        <dbReference type="Proteomes" id="UP000078542"/>
    </source>
</evidence>
<dbReference type="AlphaFoldDB" id="A0A195CN27"/>
<name>A0A195CN27_9HYME</name>
<evidence type="ECO:0000313" key="1">
    <source>
        <dbReference type="EMBL" id="KYN02113.1"/>
    </source>
</evidence>
<protein>
    <submittedName>
        <fullName evidence="1">Uncharacterized protein</fullName>
    </submittedName>
</protein>
<keyword evidence="2" id="KW-1185">Reference proteome</keyword>
<gene>
    <name evidence="1" type="ORF">ALC62_07103</name>
</gene>